<dbReference type="STRING" id="4999.A0A1Y1UNY3"/>
<feature type="region of interest" description="Disordered" evidence="15">
    <location>
        <begin position="551"/>
        <end position="665"/>
    </location>
</feature>
<dbReference type="Gene3D" id="1.10.510.10">
    <property type="entry name" value="Transferase(Phosphotransferase) domain 1"/>
    <property type="match status" value="1"/>
</dbReference>
<dbReference type="EC" id="2.7.11.1" evidence="2"/>
<feature type="domain" description="KEN" evidence="18">
    <location>
        <begin position="980"/>
        <end position="1112"/>
    </location>
</feature>
<keyword evidence="12" id="KW-0472">Membrane</keyword>
<keyword evidence="6 16" id="KW-0732">Signal</keyword>
<feature type="compositionally biased region" description="Basic and acidic residues" evidence="15">
    <location>
        <begin position="569"/>
        <end position="589"/>
    </location>
</feature>
<keyword evidence="8" id="KW-0418">Kinase</keyword>
<evidence type="ECO:0000256" key="8">
    <source>
        <dbReference type="ARBA" id="ARBA00022777"/>
    </source>
</evidence>
<evidence type="ECO:0000256" key="12">
    <source>
        <dbReference type="ARBA" id="ARBA00023136"/>
    </source>
</evidence>
<feature type="domain" description="Protein kinase" evidence="17">
    <location>
        <begin position="670"/>
        <end position="977"/>
    </location>
</feature>
<dbReference type="FunFam" id="1.20.1440.180:FF:000002">
    <property type="entry name" value="Serine/threonine-protein kinase/endoribonuclease IRE1"/>
    <property type="match status" value="1"/>
</dbReference>
<accession>A0A1Y1UNY3</accession>
<dbReference type="EMBL" id="NBSH01000002">
    <property type="protein sequence ID" value="ORX39751.1"/>
    <property type="molecule type" value="Genomic_DNA"/>
</dbReference>
<dbReference type="GO" id="GO:0016787">
    <property type="term" value="F:hydrolase activity"/>
    <property type="evidence" value="ECO:0007669"/>
    <property type="project" value="UniProtKB-KW"/>
</dbReference>
<protein>
    <recommendedName>
        <fullName evidence="2">non-specific serine/threonine protein kinase</fullName>
        <ecNumber evidence="2">2.7.11.1</ecNumber>
    </recommendedName>
</protein>
<dbReference type="InterPro" id="IPR008271">
    <property type="entry name" value="Ser/Thr_kinase_AS"/>
</dbReference>
<dbReference type="Pfam" id="PF00069">
    <property type="entry name" value="Pkinase"/>
    <property type="match status" value="1"/>
</dbReference>
<evidence type="ECO:0000256" key="4">
    <source>
        <dbReference type="ARBA" id="ARBA00022679"/>
    </source>
</evidence>
<dbReference type="GO" id="GO:0036498">
    <property type="term" value="P:IRE1-mediated unfolded protein response"/>
    <property type="evidence" value="ECO:0007669"/>
    <property type="project" value="TreeGrafter"/>
</dbReference>
<dbReference type="GO" id="GO:0004674">
    <property type="term" value="F:protein serine/threonine kinase activity"/>
    <property type="evidence" value="ECO:0007669"/>
    <property type="project" value="UniProtKB-KW"/>
</dbReference>
<evidence type="ECO:0000256" key="6">
    <source>
        <dbReference type="ARBA" id="ARBA00022729"/>
    </source>
</evidence>
<dbReference type="InParanoid" id="A0A1Y1UNY3"/>
<keyword evidence="9" id="KW-0378">Hydrolase</keyword>
<dbReference type="Gene3D" id="1.20.1440.180">
    <property type="entry name" value="KEN domain"/>
    <property type="match status" value="1"/>
</dbReference>
<comment type="catalytic activity">
    <reaction evidence="13">
        <text>L-threonyl-[protein] + ATP = O-phospho-L-threonyl-[protein] + ADP + H(+)</text>
        <dbReference type="Rhea" id="RHEA:46608"/>
        <dbReference type="Rhea" id="RHEA-COMP:11060"/>
        <dbReference type="Rhea" id="RHEA-COMP:11605"/>
        <dbReference type="ChEBI" id="CHEBI:15378"/>
        <dbReference type="ChEBI" id="CHEBI:30013"/>
        <dbReference type="ChEBI" id="CHEBI:30616"/>
        <dbReference type="ChEBI" id="CHEBI:61977"/>
        <dbReference type="ChEBI" id="CHEBI:456216"/>
        <dbReference type="EC" id="2.7.11.1"/>
    </reaction>
    <physiologicalReaction direction="left-to-right" evidence="13">
        <dbReference type="Rhea" id="RHEA:46609"/>
    </physiologicalReaction>
</comment>
<dbReference type="PANTHER" id="PTHR13954">
    <property type="entry name" value="IRE1-RELATED"/>
    <property type="match status" value="1"/>
</dbReference>
<feature type="compositionally biased region" description="Low complexity" evidence="15">
    <location>
        <begin position="625"/>
        <end position="640"/>
    </location>
</feature>
<dbReference type="OrthoDB" id="63989at2759"/>
<evidence type="ECO:0000256" key="11">
    <source>
        <dbReference type="ARBA" id="ARBA00022989"/>
    </source>
</evidence>
<dbReference type="FunFam" id="3.30.200.20:FF:000077">
    <property type="entry name" value="Putative Serine/threonine-protein kinase/endoribonuclease IRE1"/>
    <property type="match status" value="1"/>
</dbReference>
<proteinExistence type="predicted"/>
<comment type="subcellular location">
    <subcellularLocation>
        <location evidence="1">Membrane</location>
        <topology evidence="1">Single-pass type I membrane protein</topology>
    </subcellularLocation>
</comment>
<dbReference type="Gene3D" id="3.30.200.20">
    <property type="entry name" value="Phosphorylase Kinase, domain 1"/>
    <property type="match status" value="1"/>
</dbReference>
<dbReference type="InterPro" id="IPR038357">
    <property type="entry name" value="KEN_sf"/>
</dbReference>
<dbReference type="PANTHER" id="PTHR13954:SF6">
    <property type="entry name" value="NON-SPECIFIC SERINE_THREONINE PROTEIN KINASE"/>
    <property type="match status" value="1"/>
</dbReference>
<evidence type="ECO:0000256" key="14">
    <source>
        <dbReference type="ARBA" id="ARBA00048977"/>
    </source>
</evidence>
<dbReference type="PROSITE" id="PS50011">
    <property type="entry name" value="PROTEIN_KINASE_DOM"/>
    <property type="match status" value="1"/>
</dbReference>
<feature type="chain" id="PRO_5012892165" description="non-specific serine/threonine protein kinase" evidence="16">
    <location>
        <begin position="24"/>
        <end position="1114"/>
    </location>
</feature>
<dbReference type="GO" id="GO:0005524">
    <property type="term" value="F:ATP binding"/>
    <property type="evidence" value="ECO:0007669"/>
    <property type="project" value="UniProtKB-KW"/>
</dbReference>
<keyword evidence="11" id="KW-1133">Transmembrane helix</keyword>
<dbReference type="GO" id="GO:0070059">
    <property type="term" value="P:intrinsic apoptotic signaling pathway in response to endoplasmic reticulum stress"/>
    <property type="evidence" value="ECO:0007669"/>
    <property type="project" value="TreeGrafter"/>
</dbReference>
<comment type="caution">
    <text evidence="19">The sequence shown here is derived from an EMBL/GenBank/DDBJ whole genome shotgun (WGS) entry which is preliminary data.</text>
</comment>
<keyword evidence="5" id="KW-0812">Transmembrane</keyword>
<feature type="compositionally biased region" description="Basic residues" evidence="15">
    <location>
        <begin position="590"/>
        <end position="604"/>
    </location>
</feature>
<dbReference type="SUPFAM" id="SSF50998">
    <property type="entry name" value="Quinoprotein alcohol dehydrogenase-like"/>
    <property type="match status" value="1"/>
</dbReference>
<dbReference type="SUPFAM" id="SSF56112">
    <property type="entry name" value="Protein kinase-like (PK-like)"/>
    <property type="match status" value="1"/>
</dbReference>
<dbReference type="InterPro" id="IPR011009">
    <property type="entry name" value="Kinase-like_dom_sf"/>
</dbReference>
<feature type="signal peptide" evidence="16">
    <location>
        <begin position="1"/>
        <end position="23"/>
    </location>
</feature>
<name>A0A1Y1UNY3_9TREE</name>
<feature type="region of interest" description="Disordered" evidence="15">
    <location>
        <begin position="32"/>
        <end position="52"/>
    </location>
</feature>
<evidence type="ECO:0000256" key="3">
    <source>
        <dbReference type="ARBA" id="ARBA00022527"/>
    </source>
</evidence>
<dbReference type="GeneID" id="33556460"/>
<evidence type="ECO:0000259" key="18">
    <source>
        <dbReference type="PROSITE" id="PS51392"/>
    </source>
</evidence>
<dbReference type="AlphaFoldDB" id="A0A1Y1UNY3"/>
<keyword evidence="7" id="KW-0547">Nucleotide-binding</keyword>
<evidence type="ECO:0000256" key="10">
    <source>
        <dbReference type="ARBA" id="ARBA00022840"/>
    </source>
</evidence>
<reference evidence="19 20" key="1">
    <citation type="submission" date="2017-03" db="EMBL/GenBank/DDBJ databases">
        <title>Widespread Adenine N6-methylation of Active Genes in Fungi.</title>
        <authorList>
            <consortium name="DOE Joint Genome Institute"/>
            <person name="Mondo S.J."/>
            <person name="Dannebaum R.O."/>
            <person name="Kuo R.C."/>
            <person name="Louie K.B."/>
            <person name="Bewick A.J."/>
            <person name="Labutti K."/>
            <person name="Haridas S."/>
            <person name="Kuo A."/>
            <person name="Salamov A."/>
            <person name="Ahrendt S.R."/>
            <person name="Lau R."/>
            <person name="Bowen B.P."/>
            <person name="Lipzen A."/>
            <person name="Sullivan W."/>
            <person name="Andreopoulos W.B."/>
            <person name="Clum A."/>
            <person name="Lindquist E."/>
            <person name="Daum C."/>
            <person name="Northen T.R."/>
            <person name="Ramamoorthy G."/>
            <person name="Schmitz R.J."/>
            <person name="Gryganskyi A."/>
            <person name="Culley D."/>
            <person name="Magnuson J."/>
            <person name="James T.Y."/>
            <person name="O'Malley M.A."/>
            <person name="Stajich J.E."/>
            <person name="Spatafora J.W."/>
            <person name="Visel A."/>
            <person name="Grigoriev I.V."/>
        </authorList>
    </citation>
    <scope>NUCLEOTIDE SEQUENCE [LARGE SCALE GENOMIC DNA]</scope>
    <source>
        <strain evidence="19 20">NRRL Y-17943</strain>
    </source>
</reference>
<dbReference type="CDD" id="cd10422">
    <property type="entry name" value="RNase_Ire1"/>
    <property type="match status" value="1"/>
</dbReference>
<evidence type="ECO:0000256" key="7">
    <source>
        <dbReference type="ARBA" id="ARBA00022741"/>
    </source>
</evidence>
<dbReference type="GO" id="GO:0004521">
    <property type="term" value="F:RNA endonuclease activity"/>
    <property type="evidence" value="ECO:0007669"/>
    <property type="project" value="InterPro"/>
</dbReference>
<evidence type="ECO:0000313" key="20">
    <source>
        <dbReference type="Proteomes" id="UP000193218"/>
    </source>
</evidence>
<keyword evidence="4" id="KW-0808">Transferase</keyword>
<dbReference type="Pfam" id="PF06479">
    <property type="entry name" value="Ribonuc_2-5A"/>
    <property type="match status" value="1"/>
</dbReference>
<dbReference type="RefSeq" id="XP_021873536.1">
    <property type="nucleotide sequence ID" value="XM_022014652.1"/>
</dbReference>
<evidence type="ECO:0000256" key="16">
    <source>
        <dbReference type="SAM" id="SignalP"/>
    </source>
</evidence>
<dbReference type="GO" id="GO:0051082">
    <property type="term" value="F:unfolded protein binding"/>
    <property type="evidence" value="ECO:0007669"/>
    <property type="project" value="TreeGrafter"/>
</dbReference>
<evidence type="ECO:0000313" key="19">
    <source>
        <dbReference type="EMBL" id="ORX39751.1"/>
    </source>
</evidence>
<comment type="catalytic activity">
    <reaction evidence="14">
        <text>L-seryl-[protein] + ATP = O-phospho-L-seryl-[protein] + ADP + H(+)</text>
        <dbReference type="Rhea" id="RHEA:17989"/>
        <dbReference type="Rhea" id="RHEA-COMP:9863"/>
        <dbReference type="Rhea" id="RHEA-COMP:11604"/>
        <dbReference type="ChEBI" id="CHEBI:15378"/>
        <dbReference type="ChEBI" id="CHEBI:29999"/>
        <dbReference type="ChEBI" id="CHEBI:30616"/>
        <dbReference type="ChEBI" id="CHEBI:83421"/>
        <dbReference type="ChEBI" id="CHEBI:456216"/>
        <dbReference type="EC" id="2.7.11.1"/>
    </reaction>
    <physiologicalReaction direction="left-to-right" evidence="14">
        <dbReference type="Rhea" id="RHEA:17990"/>
    </physiologicalReaction>
</comment>
<dbReference type="SMART" id="SM00220">
    <property type="entry name" value="S_TKc"/>
    <property type="match status" value="1"/>
</dbReference>
<evidence type="ECO:0000256" key="5">
    <source>
        <dbReference type="ARBA" id="ARBA00022692"/>
    </source>
</evidence>
<dbReference type="Proteomes" id="UP000193218">
    <property type="component" value="Unassembled WGS sequence"/>
</dbReference>
<evidence type="ECO:0000256" key="13">
    <source>
        <dbReference type="ARBA" id="ARBA00048659"/>
    </source>
</evidence>
<dbReference type="FunCoup" id="A0A1Y1UNY3">
    <property type="interactions" value="111"/>
</dbReference>
<dbReference type="InterPro" id="IPR010513">
    <property type="entry name" value="KEN_dom"/>
</dbReference>
<dbReference type="InterPro" id="IPR045133">
    <property type="entry name" value="IRE1/2-like"/>
</dbReference>
<keyword evidence="20" id="KW-1185">Reference proteome</keyword>
<evidence type="ECO:0000256" key="2">
    <source>
        <dbReference type="ARBA" id="ARBA00012513"/>
    </source>
</evidence>
<organism evidence="19 20">
    <name type="scientific">Kockovaella imperatae</name>
    <dbReference type="NCBI Taxonomy" id="4999"/>
    <lineage>
        <taxon>Eukaryota</taxon>
        <taxon>Fungi</taxon>
        <taxon>Dikarya</taxon>
        <taxon>Basidiomycota</taxon>
        <taxon>Agaricomycotina</taxon>
        <taxon>Tremellomycetes</taxon>
        <taxon>Tremellales</taxon>
        <taxon>Cuniculitremaceae</taxon>
        <taxon>Kockovaella</taxon>
    </lineage>
</organism>
<keyword evidence="3" id="KW-0723">Serine/threonine-protein kinase</keyword>
<evidence type="ECO:0000256" key="1">
    <source>
        <dbReference type="ARBA" id="ARBA00004479"/>
    </source>
</evidence>
<keyword evidence="10" id="KW-0067">ATP-binding</keyword>
<dbReference type="PROSITE" id="PS51392">
    <property type="entry name" value="KEN"/>
    <property type="match status" value="1"/>
</dbReference>
<dbReference type="PROSITE" id="PS00108">
    <property type="entry name" value="PROTEIN_KINASE_ST"/>
    <property type="match status" value="1"/>
</dbReference>
<evidence type="ECO:0000259" key="17">
    <source>
        <dbReference type="PROSITE" id="PS50011"/>
    </source>
</evidence>
<dbReference type="GO" id="GO:0006397">
    <property type="term" value="P:mRNA processing"/>
    <property type="evidence" value="ECO:0007669"/>
    <property type="project" value="InterPro"/>
</dbReference>
<dbReference type="InterPro" id="IPR000719">
    <property type="entry name" value="Prot_kinase_dom"/>
</dbReference>
<dbReference type="SMART" id="SM00580">
    <property type="entry name" value="PUG"/>
    <property type="match status" value="1"/>
</dbReference>
<dbReference type="GO" id="GO:1990604">
    <property type="term" value="C:IRE1-TRAF2-ASK1 complex"/>
    <property type="evidence" value="ECO:0007669"/>
    <property type="project" value="TreeGrafter"/>
</dbReference>
<sequence length="1114" mass="122726">MNLFLILSHILAVLLPFFLLVHASPSPDPAPAPAIVSLPPRPSNHGPSGRVEPERIEDEHDLLPYVLISTIDGGLHAVDRDKGKILWSLTEGVEPLVGGGSMGEGLEEFIVEPLTGGLFLFEDDEGAESPKIRKLPLTVEQLIDISPFTFPQSPSRIFTGSKQTSLLTIDLRTGEQVDYFSNSNLNFSSRTCANDQMLDNMDRSTRSSRDTLFVGRTDYRLVIHSTPHRQSSPDATFSLSGRKDADEAEGVQEIVYSTYTPNTYDKALAEQWSKIGVDEKFWEADGSESKRVRVELKHDGFAVGIERGVGVKWTEKLSSVGIAVYDILLPLAHPSANPILVPQPPSSIRSVSAVNSDDGQRANVFGKAPSTFIASISSAYLSLPSTGSDSSPNQSDIGDDGVEVIAPRPLLYALSSDSYPLVNFAPPPQPGHLSGGSFVVSEDLPTPYLLDPPKENAVPAITDQEEKTPLEPSHLPDSGVESPSRKIIWSLVGLLASLSILGAFWFGKNRQTSVTTSNAIPDERTQLLVIEEKSAVVEKVDPVSKSLEPITVTSRPASDDSEADAIDTASKKETVNTAIKKKDDAEATPKKKTNRRRVRGKKKKDNQVSFAVASDDEEEDDDKTTVSSKSSSKASPPSTVLKKDEKPLPELPRVLEANDPVGPNDTQRLVISDEAIGRGSHGTVVFKGFWGARKVAVKRLLSEFTQIASQEVKLLQASDDHVNVIRYYCQEKRDNFLFIALDLCDASLADLVESPDRHQALAPLLDPKKALKEITSGVKHLHSMKIIHRDIKPQNVLVSKTKDGSLRMVVSDFGLARQLDQGQSSFAPTANNLAGSLGWRAPECIRGQVKLSDVMDPYSTSGSSFGSMTNLDNLLSDLAADLDVIRGMDKGHARLTKAVDIFALGCLYFWLLRNGEHPYGEAYDRESNIVRGDVVNMGHLDELWEEGVEAKELIGRMLSLDPSQRPDTSSCLIHPFFWTPAKRLAFLCDASDRFEIMELEPPEPTLVLLEDDAASVVGKDWYSRLDKVFTNNLGKYRKYKGNSVRDLLRAMRNKKHHYQDLEPVVKRHLGSLPIGFLHYFTSRYPKLFLHVHGVVRDSRLRHESMFEAYFADSA</sequence>
<gene>
    <name evidence="19" type="ORF">BD324DRAFT_614856</name>
</gene>
<evidence type="ECO:0000256" key="15">
    <source>
        <dbReference type="SAM" id="MobiDB-lite"/>
    </source>
</evidence>
<evidence type="ECO:0000256" key="9">
    <source>
        <dbReference type="ARBA" id="ARBA00022801"/>
    </source>
</evidence>
<dbReference type="InterPro" id="IPR011047">
    <property type="entry name" value="Quinoprotein_ADH-like_sf"/>
</dbReference>